<evidence type="ECO:0000256" key="5">
    <source>
        <dbReference type="ARBA" id="ARBA00023284"/>
    </source>
</evidence>
<dbReference type="PROSITE" id="PS51352">
    <property type="entry name" value="THIOREDOXIN_2"/>
    <property type="match status" value="1"/>
</dbReference>
<keyword evidence="2" id="KW-0732">Signal</keyword>
<dbReference type="InterPro" id="IPR036249">
    <property type="entry name" value="Thioredoxin-like_sf"/>
</dbReference>
<feature type="transmembrane region" description="Helical" evidence="6">
    <location>
        <begin position="12"/>
        <end position="30"/>
    </location>
</feature>
<dbReference type="InterPro" id="IPR012336">
    <property type="entry name" value="Thioredoxin-like_fold"/>
</dbReference>
<dbReference type="GO" id="GO:0016491">
    <property type="term" value="F:oxidoreductase activity"/>
    <property type="evidence" value="ECO:0007669"/>
    <property type="project" value="UniProtKB-KW"/>
</dbReference>
<evidence type="ECO:0000256" key="1">
    <source>
        <dbReference type="ARBA" id="ARBA00005791"/>
    </source>
</evidence>
<comment type="similarity">
    <text evidence="1">Belongs to the thioredoxin family. DsbA subfamily.</text>
</comment>
<evidence type="ECO:0000256" key="2">
    <source>
        <dbReference type="ARBA" id="ARBA00022729"/>
    </source>
</evidence>
<comment type="caution">
    <text evidence="8">The sequence shown here is derived from an EMBL/GenBank/DDBJ whole genome shotgun (WGS) entry which is preliminary data.</text>
</comment>
<dbReference type="Gene3D" id="3.40.30.10">
    <property type="entry name" value="Glutaredoxin"/>
    <property type="match status" value="1"/>
</dbReference>
<dbReference type="InterPro" id="IPR013766">
    <property type="entry name" value="Thioredoxin_domain"/>
</dbReference>
<dbReference type="AlphaFoldDB" id="A0A1F4W1E7"/>
<dbReference type="PANTHER" id="PTHR13887">
    <property type="entry name" value="GLUTATHIONE S-TRANSFERASE KAPPA"/>
    <property type="match status" value="1"/>
</dbReference>
<accession>A0A1F4W1E7</accession>
<dbReference type="SUPFAM" id="SSF52833">
    <property type="entry name" value="Thioredoxin-like"/>
    <property type="match status" value="1"/>
</dbReference>
<keyword evidence="6" id="KW-0812">Transmembrane</keyword>
<evidence type="ECO:0000256" key="4">
    <source>
        <dbReference type="ARBA" id="ARBA00023157"/>
    </source>
</evidence>
<dbReference type="Proteomes" id="UP000176614">
    <property type="component" value="Unassembled WGS sequence"/>
</dbReference>
<keyword evidence="4" id="KW-1015">Disulfide bond</keyword>
<keyword evidence="6" id="KW-1133">Transmembrane helix</keyword>
<gene>
    <name evidence="8" type="ORF">A2264_00840</name>
</gene>
<name>A0A1F4W1E7_UNCKA</name>
<feature type="domain" description="Thioredoxin" evidence="7">
    <location>
        <begin position="41"/>
        <end position="214"/>
    </location>
</feature>
<dbReference type="EMBL" id="MEVT01000008">
    <property type="protein sequence ID" value="OGC63221.1"/>
    <property type="molecule type" value="Genomic_DNA"/>
</dbReference>
<keyword evidence="3" id="KW-0560">Oxidoreductase</keyword>
<reference evidence="8 9" key="1">
    <citation type="journal article" date="2016" name="Nat. Commun.">
        <title>Thousands of microbial genomes shed light on interconnected biogeochemical processes in an aquifer system.</title>
        <authorList>
            <person name="Anantharaman K."/>
            <person name="Brown C.T."/>
            <person name="Hug L.A."/>
            <person name="Sharon I."/>
            <person name="Castelle C.J."/>
            <person name="Probst A.J."/>
            <person name="Thomas B.C."/>
            <person name="Singh A."/>
            <person name="Wilkins M.J."/>
            <person name="Karaoz U."/>
            <person name="Brodie E.L."/>
            <person name="Williams K.H."/>
            <person name="Hubbard S.S."/>
            <person name="Banfield J.F."/>
        </authorList>
    </citation>
    <scope>NUCLEOTIDE SEQUENCE [LARGE SCALE GENOMIC DNA]</scope>
</reference>
<dbReference type="Pfam" id="PF13462">
    <property type="entry name" value="Thioredoxin_4"/>
    <property type="match status" value="1"/>
</dbReference>
<evidence type="ECO:0000259" key="7">
    <source>
        <dbReference type="PROSITE" id="PS51352"/>
    </source>
</evidence>
<evidence type="ECO:0000313" key="8">
    <source>
        <dbReference type="EMBL" id="OGC63221.1"/>
    </source>
</evidence>
<protein>
    <recommendedName>
        <fullName evidence="7">Thioredoxin domain-containing protein</fullName>
    </recommendedName>
</protein>
<keyword evidence="5" id="KW-0676">Redox-active center</keyword>
<evidence type="ECO:0000256" key="6">
    <source>
        <dbReference type="SAM" id="Phobius"/>
    </source>
</evidence>
<organism evidence="8 9">
    <name type="scientific">candidate division WWE3 bacterium RIFOXYA2_FULL_46_9</name>
    <dbReference type="NCBI Taxonomy" id="1802636"/>
    <lineage>
        <taxon>Bacteria</taxon>
        <taxon>Katanobacteria</taxon>
    </lineage>
</organism>
<keyword evidence="6" id="KW-0472">Membrane</keyword>
<sequence>MIKDFFVRNKPIFYIGLFTAASFFIIILLARSQSPLGSTKLIPLSESELITAYSPVTGSSDPIVTLIEISDFECPACASYHPIIKRLIQKYPQDLRVAYRHYPLPQHKNARSAAIAAQAVNRQGKFWEFAELLFENQDSLSKEKIKSLALELGVDGAKLDADIKDSAIEKEVNDDIAFGNSINIKGTPTFIINGTQVEGNLEQVVREIIEKKTVEQTPQVVETSSSESFEIKEISFSGSFFTPADTIAKKGQLVRITNSSDKDVKLSQNDYLVDSFTNGTVIKPNEAYEFRLTGNIQNNTVWTYFDENTKVTGTIEIELN</sequence>
<dbReference type="PANTHER" id="PTHR13887:SF14">
    <property type="entry name" value="DISULFIDE BOND FORMATION PROTEIN D"/>
    <property type="match status" value="1"/>
</dbReference>
<evidence type="ECO:0000256" key="3">
    <source>
        <dbReference type="ARBA" id="ARBA00023002"/>
    </source>
</evidence>
<evidence type="ECO:0000313" key="9">
    <source>
        <dbReference type="Proteomes" id="UP000176614"/>
    </source>
</evidence>
<proteinExistence type="inferred from homology"/>